<dbReference type="InterPro" id="IPR004835">
    <property type="entry name" value="Chitin_synth"/>
</dbReference>
<dbReference type="InterPro" id="IPR036961">
    <property type="entry name" value="Kinesin_motor_dom_sf"/>
</dbReference>
<comment type="similarity">
    <text evidence="16">Belongs to the TRAFAC class myosin-kinesin ATPase superfamily. Myosin family.</text>
</comment>
<feature type="compositionally biased region" description="Polar residues" evidence="17">
    <location>
        <begin position="870"/>
        <end position="886"/>
    </location>
</feature>
<dbReference type="PRINTS" id="PR00193">
    <property type="entry name" value="MYOSINHEAVY"/>
</dbReference>
<feature type="binding site" evidence="16">
    <location>
        <begin position="113"/>
        <end position="120"/>
    </location>
    <ligand>
        <name>ATP</name>
        <dbReference type="ChEBI" id="CHEBI:30616"/>
    </ligand>
</feature>
<evidence type="ECO:0000256" key="15">
    <source>
        <dbReference type="ARBA" id="ARBA00048014"/>
    </source>
</evidence>
<reference evidence="21" key="1">
    <citation type="journal article" date="2021" name="New Phytol.">
        <title>Evolutionary innovations through gain and loss of genes in the ectomycorrhizal Boletales.</title>
        <authorList>
            <person name="Wu G."/>
            <person name="Miyauchi S."/>
            <person name="Morin E."/>
            <person name="Kuo A."/>
            <person name="Drula E."/>
            <person name="Varga T."/>
            <person name="Kohler A."/>
            <person name="Feng B."/>
            <person name="Cao Y."/>
            <person name="Lipzen A."/>
            <person name="Daum C."/>
            <person name="Hundley H."/>
            <person name="Pangilinan J."/>
            <person name="Johnson J."/>
            <person name="Barry K."/>
            <person name="LaButti K."/>
            <person name="Ng V."/>
            <person name="Ahrendt S."/>
            <person name="Min B."/>
            <person name="Choi I.G."/>
            <person name="Park H."/>
            <person name="Plett J.M."/>
            <person name="Magnuson J."/>
            <person name="Spatafora J.W."/>
            <person name="Nagy L.G."/>
            <person name="Henrissat B."/>
            <person name="Grigoriev I.V."/>
            <person name="Yang Z.L."/>
            <person name="Xu J."/>
            <person name="Martin F.M."/>
        </authorList>
    </citation>
    <scope>NUCLEOTIDE SEQUENCE</scope>
    <source>
        <strain evidence="21">KKN 215</strain>
    </source>
</reference>
<dbReference type="PANTHER" id="PTHR22914">
    <property type="entry name" value="CHITIN SYNTHASE"/>
    <property type="match status" value="1"/>
</dbReference>
<sequence length="1903" mass="214146">MNRQSTMSMHRLEAVDDLATLSPISDDIIVSCLRERFMADTIYTNVGTSALVAINPHKYVPSNSDSVLHKYAAEYRDTTPTKSPLPPHIFQLANNAYYHMRRTTQDQCILMSGETGSGKSENRRLAIKTILELSVSNPGKKGSKLSTQIPAAEFVLETFGNARTLFNSNASRFGKYTELQFSDRGRICGIKTLDYYLERARVAGAPSGERNFHIFYYLVAGATAEERQHMHLNDKQTYRYLGQRGVPVRAQQGQGDDANRFEQLKMALKNVGFSKRHVAQTCQLIAAILHLGNLDFTIDRHRNEDAAVVRNTDVLAIVADFLGVQPAALEATLSYRTKLVKKELCTVFLDPDGAADNRDELAKTLYSLLFAWLNEHINQRLCKEDFTTFIGVFDLPGPQNMTSRSNSLDQFCVNFANERLQNFIQREIFEKHTQEYTNEGISRFVPTVPYFDNSECIRLLQNKPGGLIHIMDDQARRMPRKTDHSMVEAFGKRWGNHSSFKVGAIDRSGFPTFTVNHFGGPVTYSAEHFLERNLDALNPDFVSLLRGTGTNEAPSADGSGSINPFVRSLFTGKAIATQAHPRDEETIVSAQQPVKPMRAPSTRRKNTIKRMPVVKEGELIEEKDDDDNAPASGGSPCIAGEFRSALDTLFETLEDTQAWYVFCINPNDSQLPNQLEGRSVKGQVRSVGLSEIARRCVNAFEVNMTPDEFVQRYRQPLSNLGVVEGDAREQIAQSRTALGLQERDLVLGMNMVYLSQAAFRRLEDDLRSQDTEELKRNRQRDAEAAAGLGPNSAFDPYAPYQTPGGESPYEGGYNDPFGQSNAALPLVANASPFHRGDAYEDYDERKSLRSNDDFDARSALTSNRDHDESMSNFGTESYAPSRNMFQNADKKGPLDKEALAGEIQEGETTEILKESSARRRWVAICWILTWWVPNPLLRYVGGMKRLDVRQAWREKLALNMLIWFMCCCTIFIIAIIGPLICPTEHVFSTAELQSHSFQNSPNNVYTAIRGEVFDLSQIAATHQRIVPVVNQRSILKYGGVIADNLFPVQVSALCNGVDGQVSPYVVLDSSNVTDENAQYHDFRAFTTDSRPDWYFENMVQMRWNSRVGFLGITKKQLKNMANQQRSVAVYRGLVYDLTSYIINGPAVGHPKGQQAPPDIDPHFMHQDIIDLFQYHSGTDITKQFDSLRLDSDTLARQRTCLRNLFTIGKVDTRNSPQCLFATYILLALSIVMVSVIGFKFIASINFGSSRAPEDHDKFVICQVPCYTEGHASLKKTIDSLAQTKYDDKRKLLFIICDGMVVGSGNDQPTPRIVLDVLGANANVDAEPLSFLSLGEGAKQHNMGKVFSGLYETSGHVVPYIVVVKCGKPGEKSRPGNRGKRDSQMLLMHFLNKVHFNSPMNPLELEMYHQIKNVIGVNPTFYEYLFMVDADTTVAPLSLNRLISAMIHDKKLLGVCGETELANAKQSLITMMQVYEYFISHHMAKAFESLFGSVTCLPGCFTLYRLRTPDTHKPLLISNQLIQDYSENRVDTLHMKNLLHLGEDRYLTTLLLKHFSNFKTQFVRDAHAYTVAPDDWKVLLSQRRRWINSTVHNLGELIFLDQLCGFCCFSMRFVVMIDLVSTLIQPVTVAYIVYLIYLVAGEHKTIPAISIIMIAAVYGLQALVFILRRKWDMIGWMVFYILAIPAFSFFLPLYSFWKMDDFSWGQTRVVLGESGKKMIVHDEGKFDPRAIPLKSWNDYENELWDKESNHSIGSWEPPAKFQNDGYAESRTASLYGRETYYEPAMSRAYSPAQAMYPPPGYQSGRNTPQSMSGMVYQPAPSRPATNYLDVQIPGSRSPEDYSPGAPTDADIEQAVHAILRDADLTTVTKREIRQKLEEGFGVDLSARKKSINAAIDRVLLARSG</sequence>
<organism evidence="21 22">
    <name type="scientific">Cristinia sonorae</name>
    <dbReference type="NCBI Taxonomy" id="1940300"/>
    <lineage>
        <taxon>Eukaryota</taxon>
        <taxon>Fungi</taxon>
        <taxon>Dikarya</taxon>
        <taxon>Basidiomycota</taxon>
        <taxon>Agaricomycotina</taxon>
        <taxon>Agaricomycetes</taxon>
        <taxon>Agaricomycetidae</taxon>
        <taxon>Agaricales</taxon>
        <taxon>Pleurotineae</taxon>
        <taxon>Stephanosporaceae</taxon>
        <taxon>Cristinia</taxon>
    </lineage>
</organism>
<dbReference type="GO" id="GO:0016459">
    <property type="term" value="C:myosin complex"/>
    <property type="evidence" value="ECO:0007669"/>
    <property type="project" value="UniProtKB-KW"/>
</dbReference>
<dbReference type="Pfam" id="PF08766">
    <property type="entry name" value="DEK_C"/>
    <property type="match status" value="1"/>
</dbReference>
<dbReference type="GO" id="GO:0003774">
    <property type="term" value="F:cytoskeletal motor activity"/>
    <property type="evidence" value="ECO:0007669"/>
    <property type="project" value="UniProtKB-UniRule"/>
</dbReference>
<protein>
    <recommendedName>
        <fullName evidence="2">chitin synthase</fullName>
        <ecNumber evidence="2">2.4.1.16</ecNumber>
    </recommendedName>
</protein>
<keyword evidence="3" id="KW-1003">Cell membrane</keyword>
<evidence type="ECO:0000256" key="4">
    <source>
        <dbReference type="ARBA" id="ARBA00022676"/>
    </source>
</evidence>
<dbReference type="SMART" id="SM00242">
    <property type="entry name" value="MYSc"/>
    <property type="match status" value="1"/>
</dbReference>
<feature type="domain" description="DEK-C" evidence="20">
    <location>
        <begin position="1844"/>
        <end position="1899"/>
    </location>
</feature>
<dbReference type="InterPro" id="IPR014876">
    <property type="entry name" value="DEK_C"/>
</dbReference>
<evidence type="ECO:0000256" key="1">
    <source>
        <dbReference type="ARBA" id="ARBA00004651"/>
    </source>
</evidence>
<evidence type="ECO:0000256" key="3">
    <source>
        <dbReference type="ARBA" id="ARBA00022475"/>
    </source>
</evidence>
<feature type="region of interest" description="Disordered" evidence="17">
    <location>
        <begin position="582"/>
        <end position="604"/>
    </location>
</feature>
<feature type="transmembrane region" description="Helical" evidence="18">
    <location>
        <begin position="921"/>
        <end position="940"/>
    </location>
</feature>
<keyword evidence="7 16" id="KW-0547">Nucleotide-binding</keyword>
<keyword evidence="13" id="KW-0325">Glycoprotein</keyword>
<dbReference type="CDD" id="cd14879">
    <property type="entry name" value="MYSc_Myo17"/>
    <property type="match status" value="1"/>
</dbReference>
<dbReference type="PROSITE" id="PS51456">
    <property type="entry name" value="MYOSIN_MOTOR"/>
    <property type="match status" value="1"/>
</dbReference>
<evidence type="ECO:0000256" key="18">
    <source>
        <dbReference type="SAM" id="Phobius"/>
    </source>
</evidence>
<dbReference type="InterPro" id="IPR027417">
    <property type="entry name" value="P-loop_NTPase"/>
</dbReference>
<keyword evidence="4" id="KW-0328">Glycosyltransferase</keyword>
<dbReference type="Pfam" id="PF03142">
    <property type="entry name" value="Chitin_synth_2"/>
    <property type="match status" value="1"/>
</dbReference>
<dbReference type="Gene3D" id="3.40.850.10">
    <property type="entry name" value="Kinesin motor domain"/>
    <property type="match status" value="1"/>
</dbReference>
<keyword evidence="22" id="KW-1185">Reference proteome</keyword>
<dbReference type="SUPFAM" id="SSF52540">
    <property type="entry name" value="P-loop containing nucleoside triphosphate hydrolases"/>
    <property type="match status" value="1"/>
</dbReference>
<evidence type="ECO:0000313" key="21">
    <source>
        <dbReference type="EMBL" id="KAH8101735.1"/>
    </source>
</evidence>
<comment type="subcellular location">
    <subcellularLocation>
        <location evidence="1">Cell membrane</location>
        <topology evidence="1">Multi-pass membrane protein</topology>
    </subcellularLocation>
</comment>
<evidence type="ECO:0000256" key="5">
    <source>
        <dbReference type="ARBA" id="ARBA00022679"/>
    </source>
</evidence>
<dbReference type="OrthoDB" id="370884at2759"/>
<evidence type="ECO:0000256" key="6">
    <source>
        <dbReference type="ARBA" id="ARBA00022692"/>
    </source>
</evidence>
<dbReference type="PANTHER" id="PTHR22914:SF45">
    <property type="entry name" value="CHITIN SYNTHASE"/>
    <property type="match status" value="1"/>
</dbReference>
<feature type="region of interest" description="Actin-binding" evidence="16">
    <location>
        <begin position="646"/>
        <end position="668"/>
    </location>
</feature>
<feature type="region of interest" description="Disordered" evidence="17">
    <location>
        <begin position="853"/>
        <end position="886"/>
    </location>
</feature>
<dbReference type="Gene3D" id="1.10.10.60">
    <property type="entry name" value="Homeodomain-like"/>
    <property type="match status" value="1"/>
</dbReference>
<comment type="caution">
    <text evidence="21">The sequence shown here is derived from an EMBL/GenBank/DDBJ whole genome shotgun (WGS) entry which is preliminary data.</text>
</comment>
<evidence type="ECO:0000256" key="2">
    <source>
        <dbReference type="ARBA" id="ARBA00012543"/>
    </source>
</evidence>
<comment type="catalytic activity">
    <reaction evidence="15">
        <text>[(1-&gt;4)-N-acetyl-beta-D-glucosaminyl](n) + UDP-N-acetyl-alpha-D-glucosamine = [(1-&gt;4)-N-acetyl-beta-D-glucosaminyl](n+1) + UDP + H(+)</text>
        <dbReference type="Rhea" id="RHEA:16637"/>
        <dbReference type="Rhea" id="RHEA-COMP:9593"/>
        <dbReference type="Rhea" id="RHEA-COMP:9595"/>
        <dbReference type="ChEBI" id="CHEBI:15378"/>
        <dbReference type="ChEBI" id="CHEBI:17029"/>
        <dbReference type="ChEBI" id="CHEBI:57705"/>
        <dbReference type="ChEBI" id="CHEBI:58223"/>
        <dbReference type="EC" id="2.4.1.16"/>
    </reaction>
</comment>
<evidence type="ECO:0000256" key="9">
    <source>
        <dbReference type="ARBA" id="ARBA00022989"/>
    </source>
</evidence>
<feature type="transmembrane region" description="Helical" evidence="18">
    <location>
        <begin position="1645"/>
        <end position="1666"/>
    </location>
</feature>
<dbReference type="InterPro" id="IPR001609">
    <property type="entry name" value="Myosin_head_motor_dom-like"/>
</dbReference>
<dbReference type="SUPFAM" id="SSF55856">
    <property type="entry name" value="Cytochrome b5-like heme/steroid binding domain"/>
    <property type="match status" value="1"/>
</dbReference>
<evidence type="ECO:0000256" key="8">
    <source>
        <dbReference type="ARBA" id="ARBA00022840"/>
    </source>
</evidence>
<feature type="transmembrane region" description="Helical" evidence="18">
    <location>
        <begin position="961"/>
        <end position="980"/>
    </location>
</feature>
<dbReference type="GO" id="GO:0006031">
    <property type="term" value="P:chitin biosynthetic process"/>
    <property type="evidence" value="ECO:0007669"/>
    <property type="project" value="TreeGrafter"/>
</dbReference>
<dbReference type="SUPFAM" id="SSF53448">
    <property type="entry name" value="Nucleotide-diphospho-sugar transferases"/>
    <property type="match status" value="1"/>
</dbReference>
<keyword evidence="5" id="KW-0808">Transferase</keyword>
<evidence type="ECO:0000259" key="20">
    <source>
        <dbReference type="PROSITE" id="PS51998"/>
    </source>
</evidence>
<dbReference type="Gene3D" id="1.20.58.530">
    <property type="match status" value="1"/>
</dbReference>
<evidence type="ECO:0000256" key="17">
    <source>
        <dbReference type="SAM" id="MobiDB-lite"/>
    </source>
</evidence>
<evidence type="ECO:0000256" key="14">
    <source>
        <dbReference type="ARBA" id="ARBA00023203"/>
    </source>
</evidence>
<keyword evidence="11 18" id="KW-0472">Membrane</keyword>
<keyword evidence="9 18" id="KW-1133">Transmembrane helix</keyword>
<evidence type="ECO:0000256" key="7">
    <source>
        <dbReference type="ARBA" id="ARBA00022741"/>
    </source>
</evidence>
<feature type="transmembrane region" description="Helical" evidence="18">
    <location>
        <begin position="1220"/>
        <end position="1242"/>
    </location>
</feature>
<feature type="compositionally biased region" description="Basic and acidic residues" evidence="17">
    <location>
        <begin position="770"/>
        <end position="783"/>
    </location>
</feature>
<keyword evidence="12 16" id="KW-0505">Motor protein</keyword>
<evidence type="ECO:0000256" key="16">
    <source>
        <dbReference type="PROSITE-ProRule" id="PRU00782"/>
    </source>
</evidence>
<dbReference type="GO" id="GO:0005524">
    <property type="term" value="F:ATP binding"/>
    <property type="evidence" value="ECO:0007669"/>
    <property type="project" value="UniProtKB-UniRule"/>
</dbReference>
<evidence type="ECO:0000259" key="19">
    <source>
        <dbReference type="PROSITE" id="PS51456"/>
    </source>
</evidence>
<dbReference type="Pfam" id="PF00063">
    <property type="entry name" value="Myosin_head"/>
    <property type="match status" value="1"/>
</dbReference>
<gene>
    <name evidence="21" type="ORF">BXZ70DRAFT_1017514</name>
</gene>
<keyword evidence="10 16" id="KW-0518">Myosin</keyword>
<dbReference type="GO" id="GO:0004100">
    <property type="term" value="F:chitin synthase activity"/>
    <property type="evidence" value="ECO:0007669"/>
    <property type="project" value="UniProtKB-EC"/>
</dbReference>
<dbReference type="InterPro" id="IPR036400">
    <property type="entry name" value="Cyt_B5-like_heme/steroid_sf"/>
</dbReference>
<evidence type="ECO:0000256" key="13">
    <source>
        <dbReference type="ARBA" id="ARBA00023180"/>
    </source>
</evidence>
<dbReference type="Gene3D" id="3.10.120.10">
    <property type="entry name" value="Cytochrome b5-like heme/steroid binding domain"/>
    <property type="match status" value="1"/>
</dbReference>
<dbReference type="InterPro" id="IPR029044">
    <property type="entry name" value="Nucleotide-diphossugar_trans"/>
</dbReference>
<dbReference type="PROSITE" id="PS51998">
    <property type="entry name" value="DEK_C"/>
    <property type="match status" value="1"/>
</dbReference>
<feature type="transmembrane region" description="Helical" evidence="18">
    <location>
        <begin position="1673"/>
        <end position="1696"/>
    </location>
</feature>
<keyword evidence="6 18" id="KW-0812">Transmembrane</keyword>
<dbReference type="GO" id="GO:0005886">
    <property type="term" value="C:plasma membrane"/>
    <property type="evidence" value="ECO:0007669"/>
    <property type="project" value="UniProtKB-SubCell"/>
</dbReference>
<dbReference type="Proteomes" id="UP000813824">
    <property type="component" value="Unassembled WGS sequence"/>
</dbReference>
<proteinExistence type="inferred from homology"/>
<evidence type="ECO:0000256" key="11">
    <source>
        <dbReference type="ARBA" id="ARBA00023136"/>
    </source>
</evidence>
<feature type="domain" description="Myosin motor" evidence="19">
    <location>
        <begin position="13"/>
        <end position="767"/>
    </location>
</feature>
<feature type="transmembrane region" description="Helical" evidence="18">
    <location>
        <begin position="1618"/>
        <end position="1639"/>
    </location>
</feature>
<keyword evidence="14 16" id="KW-0009">Actin-binding</keyword>
<dbReference type="Gene3D" id="1.20.120.720">
    <property type="entry name" value="Myosin VI head, motor domain, U50 subdomain"/>
    <property type="match status" value="1"/>
</dbReference>
<dbReference type="EMBL" id="JAEVFJ010000011">
    <property type="protein sequence ID" value="KAH8101735.1"/>
    <property type="molecule type" value="Genomic_DNA"/>
</dbReference>
<keyword evidence="8 16" id="KW-0067">ATP-binding</keyword>
<accession>A0A8K0UQB2</accession>
<dbReference type="Gene3D" id="1.10.10.820">
    <property type="match status" value="1"/>
</dbReference>
<dbReference type="GO" id="GO:0003779">
    <property type="term" value="F:actin binding"/>
    <property type="evidence" value="ECO:0007669"/>
    <property type="project" value="UniProtKB-KW"/>
</dbReference>
<evidence type="ECO:0000313" key="22">
    <source>
        <dbReference type="Proteomes" id="UP000813824"/>
    </source>
</evidence>
<dbReference type="InterPro" id="IPR036037">
    <property type="entry name" value="MYSc_Myo17"/>
</dbReference>
<dbReference type="SUPFAM" id="SSF109715">
    <property type="entry name" value="DEK C-terminal domain"/>
    <property type="match status" value="1"/>
</dbReference>
<feature type="region of interest" description="Disordered" evidence="17">
    <location>
        <begin position="770"/>
        <end position="795"/>
    </location>
</feature>
<dbReference type="GO" id="GO:0031505">
    <property type="term" value="P:fungal-type cell wall organization"/>
    <property type="evidence" value="ECO:0007669"/>
    <property type="project" value="TreeGrafter"/>
</dbReference>
<name>A0A8K0UQB2_9AGAR</name>
<evidence type="ECO:0000256" key="10">
    <source>
        <dbReference type="ARBA" id="ARBA00023123"/>
    </source>
</evidence>
<dbReference type="EC" id="2.4.1.16" evidence="2"/>
<dbReference type="GO" id="GO:0030428">
    <property type="term" value="C:cell septum"/>
    <property type="evidence" value="ECO:0007669"/>
    <property type="project" value="TreeGrafter"/>
</dbReference>
<evidence type="ECO:0000256" key="12">
    <source>
        <dbReference type="ARBA" id="ARBA00023175"/>
    </source>
</evidence>